<reference evidence="1" key="2">
    <citation type="journal article" date="2021" name="PeerJ">
        <title>Extensive microbial diversity within the chicken gut microbiome revealed by metagenomics and culture.</title>
        <authorList>
            <person name="Gilroy R."/>
            <person name="Ravi A."/>
            <person name="Getino M."/>
            <person name="Pursley I."/>
            <person name="Horton D.L."/>
            <person name="Alikhan N.F."/>
            <person name="Baker D."/>
            <person name="Gharbi K."/>
            <person name="Hall N."/>
            <person name="Watson M."/>
            <person name="Adriaenssens E.M."/>
            <person name="Foster-Nyarko E."/>
            <person name="Jarju S."/>
            <person name="Secka A."/>
            <person name="Antonio M."/>
            <person name="Oren A."/>
            <person name="Chaudhuri R.R."/>
            <person name="La Ragione R."/>
            <person name="Hildebrand F."/>
            <person name="Pallen M.J."/>
        </authorList>
    </citation>
    <scope>NUCLEOTIDE SEQUENCE</scope>
    <source>
        <strain evidence="1">CHK158-818</strain>
    </source>
</reference>
<protein>
    <recommendedName>
        <fullName evidence="3">L-2-amino-thiazoline-4-carboxylic acid hydrolase</fullName>
    </recommendedName>
</protein>
<evidence type="ECO:0000313" key="2">
    <source>
        <dbReference type="Proteomes" id="UP000824112"/>
    </source>
</evidence>
<organism evidence="1 2">
    <name type="scientific">Candidatus Gallibacteroides avistercoris</name>
    <dbReference type="NCBI Taxonomy" id="2840833"/>
    <lineage>
        <taxon>Bacteria</taxon>
        <taxon>Pseudomonadati</taxon>
        <taxon>Bacteroidota</taxon>
        <taxon>Bacteroidia</taxon>
        <taxon>Bacteroidales</taxon>
        <taxon>Bacteroidaceae</taxon>
        <taxon>Bacteroidaceae incertae sedis</taxon>
        <taxon>Candidatus Gallibacteroides</taxon>
    </lineage>
</organism>
<name>A0A9D1M6V2_9BACT</name>
<evidence type="ECO:0000313" key="1">
    <source>
        <dbReference type="EMBL" id="HIU54714.1"/>
    </source>
</evidence>
<dbReference type="Pfam" id="PF19620">
    <property type="entry name" value="DUF6125"/>
    <property type="match status" value="1"/>
</dbReference>
<accession>A0A9D1M6V2</accession>
<gene>
    <name evidence="1" type="ORF">IAB03_02770</name>
</gene>
<dbReference type="EMBL" id="DVNA01000060">
    <property type="protein sequence ID" value="HIU54714.1"/>
    <property type="molecule type" value="Genomic_DNA"/>
</dbReference>
<reference evidence="1" key="1">
    <citation type="submission" date="2020-10" db="EMBL/GenBank/DDBJ databases">
        <authorList>
            <person name="Gilroy R."/>
        </authorList>
    </citation>
    <scope>NUCLEOTIDE SEQUENCE</scope>
    <source>
        <strain evidence="1">CHK158-818</strain>
    </source>
</reference>
<proteinExistence type="predicted"/>
<evidence type="ECO:0008006" key="3">
    <source>
        <dbReference type="Google" id="ProtNLM"/>
    </source>
</evidence>
<dbReference type="AlphaFoldDB" id="A0A9D1M6V2"/>
<dbReference type="Proteomes" id="UP000824112">
    <property type="component" value="Unassembled WGS sequence"/>
</dbReference>
<sequence length="171" mass="19958">MELIQQLSREQLIELCQIYAKNWLALDGVWFQSVENKYGITEALEHDANAWRRYTEIEARRIKSFLKLPEQAGIEGLKQALSLRFYALLSQDALVQEDDRTLVYKVITCRVQEARKRKGMAYHPCKPVGLIEYTYFAKVIDSRFETEAISCHPDVTDSSCNCIWKFTLQKE</sequence>
<comment type="caution">
    <text evidence="1">The sequence shown here is derived from an EMBL/GenBank/DDBJ whole genome shotgun (WGS) entry which is preliminary data.</text>
</comment>